<dbReference type="Proteomes" id="UP000748025">
    <property type="component" value="Unassembled WGS sequence"/>
</dbReference>
<proteinExistence type="predicted"/>
<evidence type="ECO:0000256" key="1">
    <source>
        <dbReference type="SAM" id="MobiDB-lite"/>
    </source>
</evidence>
<dbReference type="EMBL" id="SRPW01004111">
    <property type="protein sequence ID" value="KAG5985338.1"/>
    <property type="molecule type" value="Genomic_DNA"/>
</dbReference>
<comment type="caution">
    <text evidence="2">The sequence shown here is derived from an EMBL/GenBank/DDBJ whole genome shotgun (WGS) entry which is preliminary data.</text>
</comment>
<name>A0A9P7SV39_9HYPO</name>
<keyword evidence="3" id="KW-1185">Reference proteome</keyword>
<organism evidence="2 3">
    <name type="scientific">Claviceps pusilla</name>
    <dbReference type="NCBI Taxonomy" id="123648"/>
    <lineage>
        <taxon>Eukaryota</taxon>
        <taxon>Fungi</taxon>
        <taxon>Dikarya</taxon>
        <taxon>Ascomycota</taxon>
        <taxon>Pezizomycotina</taxon>
        <taxon>Sordariomycetes</taxon>
        <taxon>Hypocreomycetidae</taxon>
        <taxon>Hypocreales</taxon>
        <taxon>Clavicipitaceae</taxon>
        <taxon>Claviceps</taxon>
    </lineage>
</organism>
<gene>
    <name evidence="2" type="ORF">E4U43_006084</name>
</gene>
<evidence type="ECO:0000313" key="2">
    <source>
        <dbReference type="EMBL" id="KAG5985338.1"/>
    </source>
</evidence>
<sequence length="86" mass="9406">MVEVDINESNNRNGVIGSLGRSGKVSKIAQEIHINPKEWNVGKDYYYRSRCKDDAAVFSSRVPVRSPGEDADADQGLAHAVTSSEL</sequence>
<protein>
    <submittedName>
        <fullName evidence="2">Uncharacterized protein</fullName>
    </submittedName>
</protein>
<evidence type="ECO:0000313" key="3">
    <source>
        <dbReference type="Proteomes" id="UP000748025"/>
    </source>
</evidence>
<feature type="region of interest" description="Disordered" evidence="1">
    <location>
        <begin position="63"/>
        <end position="86"/>
    </location>
</feature>
<reference evidence="2" key="1">
    <citation type="journal article" date="2020" name="bioRxiv">
        <title>Whole genome comparisons of ergot fungi reveals the divergence and evolution of species within the genus Claviceps are the result of varying mechanisms driving genome evolution and host range expansion.</title>
        <authorList>
            <person name="Wyka S.A."/>
            <person name="Mondo S.J."/>
            <person name="Liu M."/>
            <person name="Dettman J."/>
            <person name="Nalam V."/>
            <person name="Broders K.D."/>
        </authorList>
    </citation>
    <scope>NUCLEOTIDE SEQUENCE</scope>
    <source>
        <strain evidence="2">CCC 602</strain>
    </source>
</reference>
<dbReference type="AlphaFoldDB" id="A0A9P7SV39"/>
<accession>A0A9P7SV39</accession>